<evidence type="ECO:0000256" key="9">
    <source>
        <dbReference type="ARBA" id="ARBA00022605"/>
    </source>
</evidence>
<dbReference type="EMBL" id="KI517384">
    <property type="protein sequence ID" value="ESQ55635.1"/>
    <property type="molecule type" value="Genomic_DNA"/>
</dbReference>
<evidence type="ECO:0000256" key="5">
    <source>
        <dbReference type="ARBA" id="ARBA00011738"/>
    </source>
</evidence>
<evidence type="ECO:0000313" key="18">
    <source>
        <dbReference type="Proteomes" id="UP000030689"/>
    </source>
</evidence>
<protein>
    <recommendedName>
        <fullName evidence="7">Acetylornithine deacetylase</fullName>
        <ecNumber evidence="6">3.5.1.16</ecNumber>
    </recommendedName>
    <alternativeName>
        <fullName evidence="15">N-acetylornithinase</fullName>
    </alternativeName>
</protein>
<evidence type="ECO:0000256" key="6">
    <source>
        <dbReference type="ARBA" id="ARBA00011916"/>
    </source>
</evidence>
<keyword evidence="12" id="KW-0862">Zinc</keyword>
<dbReference type="CDD" id="cd08012">
    <property type="entry name" value="M20_ArgE-related"/>
    <property type="match status" value="1"/>
</dbReference>
<evidence type="ECO:0000256" key="3">
    <source>
        <dbReference type="ARBA" id="ARBA00004867"/>
    </source>
</evidence>
<dbReference type="SUPFAM" id="SSF53187">
    <property type="entry name" value="Zn-dependent exopeptidases"/>
    <property type="match status" value="1"/>
</dbReference>
<dbReference type="GO" id="GO:0006526">
    <property type="term" value="P:L-arginine biosynthetic process"/>
    <property type="evidence" value="ECO:0007669"/>
    <property type="project" value="UniProtKB-KW"/>
</dbReference>
<keyword evidence="13" id="KW-0170">Cobalt</keyword>
<dbReference type="Gramene" id="ESQ55635">
    <property type="protein sequence ID" value="ESQ55635"/>
    <property type="gene ID" value="EUTSA_v10025214mg"/>
</dbReference>
<dbReference type="Gene3D" id="3.30.70.360">
    <property type="match status" value="1"/>
</dbReference>
<dbReference type="InterPro" id="IPR002933">
    <property type="entry name" value="Peptidase_M20"/>
</dbReference>
<evidence type="ECO:0000256" key="2">
    <source>
        <dbReference type="ARBA" id="ARBA00001947"/>
    </source>
</evidence>
<dbReference type="Proteomes" id="UP000030689">
    <property type="component" value="Unassembled WGS sequence"/>
</dbReference>
<comment type="similarity">
    <text evidence="4">Belongs to the peptidase M20A family. ArgE subfamily.</text>
</comment>
<dbReference type="eggNOG" id="KOG2276">
    <property type="taxonomic scope" value="Eukaryota"/>
</dbReference>
<accession>V4LY86</accession>
<dbReference type="InterPro" id="IPR036264">
    <property type="entry name" value="Bact_exopeptidase_dim_dom"/>
</dbReference>
<dbReference type="AlphaFoldDB" id="V4LY86"/>
<organism evidence="17 18">
    <name type="scientific">Eutrema salsugineum</name>
    <name type="common">Saltwater cress</name>
    <name type="synonym">Sisymbrium salsugineum</name>
    <dbReference type="NCBI Taxonomy" id="72664"/>
    <lineage>
        <taxon>Eukaryota</taxon>
        <taxon>Viridiplantae</taxon>
        <taxon>Streptophyta</taxon>
        <taxon>Embryophyta</taxon>
        <taxon>Tracheophyta</taxon>
        <taxon>Spermatophyta</taxon>
        <taxon>Magnoliopsida</taxon>
        <taxon>eudicotyledons</taxon>
        <taxon>Gunneridae</taxon>
        <taxon>Pentapetalae</taxon>
        <taxon>rosids</taxon>
        <taxon>malvids</taxon>
        <taxon>Brassicales</taxon>
        <taxon>Brassicaceae</taxon>
        <taxon>Eutremeae</taxon>
        <taxon>Eutrema</taxon>
    </lineage>
</organism>
<dbReference type="GO" id="GO:0046872">
    <property type="term" value="F:metal ion binding"/>
    <property type="evidence" value="ECO:0007669"/>
    <property type="project" value="UniProtKB-KW"/>
</dbReference>
<evidence type="ECO:0000256" key="8">
    <source>
        <dbReference type="ARBA" id="ARBA00022571"/>
    </source>
</evidence>
<keyword evidence="18" id="KW-1185">Reference proteome</keyword>
<evidence type="ECO:0000256" key="15">
    <source>
        <dbReference type="ARBA" id="ARBA00081906"/>
    </source>
</evidence>
<evidence type="ECO:0000256" key="10">
    <source>
        <dbReference type="ARBA" id="ARBA00022723"/>
    </source>
</evidence>
<dbReference type="OrthoDB" id="7832001at2759"/>
<evidence type="ECO:0000256" key="14">
    <source>
        <dbReference type="ARBA" id="ARBA00050532"/>
    </source>
</evidence>
<dbReference type="PANTHER" id="PTHR43808:SF3">
    <property type="entry name" value="ACETYLORNITHINE DEACETYLASE"/>
    <property type="match status" value="1"/>
</dbReference>
<dbReference type="STRING" id="72664.V4LY86"/>
<reference evidence="17 18" key="1">
    <citation type="journal article" date="2013" name="Front. Plant Sci.">
        <title>The Reference Genome of the Halophytic Plant Eutrema salsugineum.</title>
        <authorList>
            <person name="Yang R."/>
            <person name="Jarvis D.E."/>
            <person name="Chen H."/>
            <person name="Beilstein M.A."/>
            <person name="Grimwood J."/>
            <person name="Jenkins J."/>
            <person name="Shu S."/>
            <person name="Prochnik S."/>
            <person name="Xin M."/>
            <person name="Ma C."/>
            <person name="Schmutz J."/>
            <person name="Wing R.A."/>
            <person name="Mitchell-Olds T."/>
            <person name="Schumaker K.S."/>
            <person name="Wang X."/>
        </authorList>
    </citation>
    <scope>NUCLEOTIDE SEQUENCE [LARGE SCALE GENOMIC DNA]</scope>
</reference>
<evidence type="ECO:0000256" key="11">
    <source>
        <dbReference type="ARBA" id="ARBA00022801"/>
    </source>
</evidence>
<sequence>MSSSSSSNAMIESIGSLNKDSFVSLLSKLIGESKFVQNNPPELIPQEDRIVNHVLDSLRPYSTETGGGRLVINHVAYHSGRGNLIVEYPGSVPGKILSFVGMHMDVVTANPDEWEFDPFSLSIDGDKLRGRGTTDCLGHVALVTELMKRLGETKPALKSSVVAVFIASEENSSIPGVGVDMLVKDKLLDKLKSGPLFWIDTADKQPCIGTGGMIPWKLHVTGKLFHSGLAHKAINALELGMEGLKEIQSRFYRDFPPHPQEKVYGFATPSTMKPTQWSYPGGGINQIPGECTVSGDVRLTPFYDVKEVMKKLQEYVEDINSNIEKLATRGPVSKYVLPDESLRGRLTLSFDEASAGVACNLDSRGFHVLCKATEDVVGHVKPYSITGTLPLIRDLKDEGFDVQTSGYGLMATYHAKNEYCLLTDMCQGFDVFVRIISQLEQD</sequence>
<evidence type="ECO:0000256" key="7">
    <source>
        <dbReference type="ARBA" id="ARBA00014177"/>
    </source>
</evidence>
<dbReference type="InterPro" id="IPR050072">
    <property type="entry name" value="Peptidase_M20A"/>
</dbReference>
<evidence type="ECO:0000256" key="4">
    <source>
        <dbReference type="ARBA" id="ARBA00005691"/>
    </source>
</evidence>
<dbReference type="KEGG" id="eus:EUTSA_v10025214mg"/>
<dbReference type="Gene3D" id="3.40.630.10">
    <property type="entry name" value="Zn peptidases"/>
    <property type="match status" value="1"/>
</dbReference>
<comment type="catalytic activity">
    <reaction evidence="14">
        <text>N(2)-acetyl-L-ornithine + H2O = L-ornithine + acetate</text>
        <dbReference type="Rhea" id="RHEA:15941"/>
        <dbReference type="ChEBI" id="CHEBI:15377"/>
        <dbReference type="ChEBI" id="CHEBI:30089"/>
        <dbReference type="ChEBI" id="CHEBI:46911"/>
        <dbReference type="ChEBI" id="CHEBI:57805"/>
        <dbReference type="EC" id="3.5.1.16"/>
    </reaction>
</comment>
<comment type="pathway">
    <text evidence="3">Amino-acid biosynthesis; L-arginine biosynthesis; L-ornithine from N(2)-acetyl-L-ornithine (linear): step 1/1.</text>
</comment>
<dbReference type="FunFam" id="3.30.70.360:FF:000032">
    <property type="entry name" value="Peptidase M20/M25/M40 family protein"/>
    <property type="match status" value="1"/>
</dbReference>
<dbReference type="PANTHER" id="PTHR43808">
    <property type="entry name" value="ACETYLORNITHINE DEACETYLASE"/>
    <property type="match status" value="1"/>
</dbReference>
<dbReference type="Pfam" id="PF07687">
    <property type="entry name" value="M20_dimer"/>
    <property type="match status" value="1"/>
</dbReference>
<evidence type="ECO:0000256" key="1">
    <source>
        <dbReference type="ARBA" id="ARBA00001941"/>
    </source>
</evidence>
<dbReference type="EC" id="3.5.1.16" evidence="6"/>
<proteinExistence type="inferred from homology"/>
<dbReference type="GO" id="GO:0008777">
    <property type="term" value="F:acetylornithine deacetylase activity"/>
    <property type="evidence" value="ECO:0007669"/>
    <property type="project" value="UniProtKB-EC"/>
</dbReference>
<dbReference type="OMA" id="NEYCLFT"/>
<evidence type="ECO:0000256" key="13">
    <source>
        <dbReference type="ARBA" id="ARBA00023285"/>
    </source>
</evidence>
<comment type="cofactor">
    <cofactor evidence="1">
        <name>Co(2+)</name>
        <dbReference type="ChEBI" id="CHEBI:48828"/>
    </cofactor>
</comment>
<dbReference type="FunFam" id="3.40.630.10:FF:000119">
    <property type="entry name" value="Acetylornithine deacetylase, putative"/>
    <property type="match status" value="1"/>
</dbReference>
<keyword evidence="10" id="KW-0479">Metal-binding</keyword>
<comment type="cofactor">
    <cofactor evidence="2">
        <name>Zn(2+)</name>
        <dbReference type="ChEBI" id="CHEBI:29105"/>
    </cofactor>
</comment>
<keyword evidence="11" id="KW-0378">Hydrolase</keyword>
<feature type="domain" description="Peptidase M20 dimerisation" evidence="16">
    <location>
        <begin position="208"/>
        <end position="321"/>
    </location>
</feature>
<evidence type="ECO:0000256" key="12">
    <source>
        <dbReference type="ARBA" id="ARBA00022833"/>
    </source>
</evidence>
<dbReference type="InterPro" id="IPR011650">
    <property type="entry name" value="Peptidase_M20_dimer"/>
</dbReference>
<dbReference type="SUPFAM" id="SSF55031">
    <property type="entry name" value="Bacterial exopeptidase dimerisation domain"/>
    <property type="match status" value="1"/>
</dbReference>
<evidence type="ECO:0000313" key="17">
    <source>
        <dbReference type="EMBL" id="ESQ55635.1"/>
    </source>
</evidence>
<keyword evidence="9" id="KW-0028">Amino-acid biosynthesis</keyword>
<keyword evidence="8" id="KW-0055">Arginine biosynthesis</keyword>
<gene>
    <name evidence="17" type="ORF">EUTSA_v10025214mg</name>
</gene>
<evidence type="ECO:0000259" key="16">
    <source>
        <dbReference type="Pfam" id="PF07687"/>
    </source>
</evidence>
<name>V4LY86_EUTSA</name>
<comment type="subunit">
    <text evidence="5">Homodimer.</text>
</comment>
<dbReference type="Pfam" id="PF01546">
    <property type="entry name" value="Peptidase_M20"/>
    <property type="match status" value="1"/>
</dbReference>